<feature type="transmembrane region" description="Helical" evidence="6">
    <location>
        <begin position="281"/>
        <end position="300"/>
    </location>
</feature>
<evidence type="ECO:0000259" key="8">
    <source>
        <dbReference type="PROSITE" id="PS50847"/>
    </source>
</evidence>
<evidence type="ECO:0000313" key="9">
    <source>
        <dbReference type="EMBL" id="MFB9445542.1"/>
    </source>
</evidence>
<dbReference type="RefSeq" id="WP_223103890.1">
    <property type="nucleotide sequence ID" value="NZ_CP061913.1"/>
</dbReference>
<keyword evidence="2" id="KW-0134">Cell wall</keyword>
<evidence type="ECO:0000256" key="6">
    <source>
        <dbReference type="SAM" id="Phobius"/>
    </source>
</evidence>
<comment type="caution">
    <text evidence="9">The sequence shown here is derived from an EMBL/GenBank/DDBJ whole genome shotgun (WGS) entry which is preliminary data.</text>
</comment>
<feature type="chain" id="PRO_5046909030" evidence="7">
    <location>
        <begin position="25"/>
        <end position="309"/>
    </location>
</feature>
<keyword evidence="10" id="KW-1185">Reference proteome</keyword>
<protein>
    <submittedName>
        <fullName evidence="9">SdrD B-like domain-containing protein</fullName>
    </submittedName>
</protein>
<feature type="domain" description="Gram-positive cocci surface proteins LPxTG" evidence="8">
    <location>
        <begin position="272"/>
        <end position="309"/>
    </location>
</feature>
<gene>
    <name evidence="9" type="ORF">ACFFTR_20895</name>
</gene>
<evidence type="ECO:0000256" key="3">
    <source>
        <dbReference type="ARBA" id="ARBA00022525"/>
    </source>
</evidence>
<evidence type="ECO:0000256" key="1">
    <source>
        <dbReference type="ARBA" id="ARBA00004613"/>
    </source>
</evidence>
<keyword evidence="6" id="KW-0472">Membrane</keyword>
<keyword evidence="6" id="KW-1133">Transmembrane helix</keyword>
<keyword evidence="4 7" id="KW-0732">Signal</keyword>
<dbReference type="InterPro" id="IPR013783">
    <property type="entry name" value="Ig-like_fold"/>
</dbReference>
<feature type="signal peptide" evidence="7">
    <location>
        <begin position="1"/>
        <end position="24"/>
    </location>
</feature>
<reference evidence="9 10" key="1">
    <citation type="submission" date="2024-09" db="EMBL/GenBank/DDBJ databases">
        <authorList>
            <person name="Sun Q."/>
            <person name="Mori K."/>
        </authorList>
    </citation>
    <scope>NUCLEOTIDE SEQUENCE [LARGE SCALE GENOMIC DNA]</scope>
    <source>
        <strain evidence="9 10">JCM 3307</strain>
    </source>
</reference>
<sequence length="309" mass="31208">MRALAVAALAGAAISLIPAPAALAADAKATITASATADKTAYAETDTFTVTVKVTNTSSVDAKHVHYIGGDNESVKDVVWGAISTGFDLAAHETKNLPITGKFEHSAWTHGYGGIAFSLGADNIDGEGAVAGVQLNVPGAVTQFSGVIFQGESVSSPYEPGKTPGVPGVVVTAKTNDGKTVLGQATTGADGTFKFAHLPAGIARLTFEAPRGWKVLSGENGNGTPEQVQVIAEQADIPRVFIVAKQVPVPSDSPSTSPSPSVSVSPAAGPPLPVTGSNTTLLAVAGVVAIAVGAGLVLIARRRRVRLEA</sequence>
<evidence type="ECO:0000256" key="5">
    <source>
        <dbReference type="ARBA" id="ARBA00023088"/>
    </source>
</evidence>
<name>A0ABV5M9N2_9ACTN</name>
<dbReference type="EMBL" id="JBHMCA010000042">
    <property type="protein sequence ID" value="MFB9445542.1"/>
    <property type="molecule type" value="Genomic_DNA"/>
</dbReference>
<dbReference type="PROSITE" id="PS50847">
    <property type="entry name" value="GRAM_POS_ANCHORING"/>
    <property type="match status" value="1"/>
</dbReference>
<proteinExistence type="predicted"/>
<evidence type="ECO:0000256" key="4">
    <source>
        <dbReference type="ARBA" id="ARBA00022729"/>
    </source>
</evidence>
<dbReference type="InterPro" id="IPR033764">
    <property type="entry name" value="Sdr_B"/>
</dbReference>
<comment type="subcellular location">
    <subcellularLocation>
        <location evidence="1">Secreted</location>
    </subcellularLocation>
</comment>
<keyword evidence="5" id="KW-0572">Peptidoglycan-anchor</keyword>
<dbReference type="Proteomes" id="UP001589608">
    <property type="component" value="Unassembled WGS sequence"/>
</dbReference>
<dbReference type="Gene3D" id="2.60.40.10">
    <property type="entry name" value="Immunoglobulins"/>
    <property type="match status" value="1"/>
</dbReference>
<dbReference type="Pfam" id="PF17210">
    <property type="entry name" value="SdrD_B"/>
    <property type="match status" value="1"/>
</dbReference>
<evidence type="ECO:0000256" key="2">
    <source>
        <dbReference type="ARBA" id="ARBA00022512"/>
    </source>
</evidence>
<accession>A0ABV5M9N2</accession>
<keyword evidence="6" id="KW-0812">Transmembrane</keyword>
<dbReference type="InterPro" id="IPR019931">
    <property type="entry name" value="LPXTG_anchor"/>
</dbReference>
<organism evidence="9 10">
    <name type="scientific">Dactylosporangium vinaceum</name>
    <dbReference type="NCBI Taxonomy" id="53362"/>
    <lineage>
        <taxon>Bacteria</taxon>
        <taxon>Bacillati</taxon>
        <taxon>Actinomycetota</taxon>
        <taxon>Actinomycetes</taxon>
        <taxon>Micromonosporales</taxon>
        <taxon>Micromonosporaceae</taxon>
        <taxon>Dactylosporangium</taxon>
    </lineage>
</organism>
<dbReference type="NCBIfam" id="TIGR01167">
    <property type="entry name" value="LPXTG_anchor"/>
    <property type="match status" value="1"/>
</dbReference>
<evidence type="ECO:0000256" key="7">
    <source>
        <dbReference type="SAM" id="SignalP"/>
    </source>
</evidence>
<dbReference type="SUPFAM" id="SSF49478">
    <property type="entry name" value="Cna protein B-type domain"/>
    <property type="match status" value="1"/>
</dbReference>
<keyword evidence="3" id="KW-0964">Secreted</keyword>
<evidence type="ECO:0000313" key="10">
    <source>
        <dbReference type="Proteomes" id="UP001589608"/>
    </source>
</evidence>